<keyword evidence="3" id="KW-0997">Cell inner membrane</keyword>
<dbReference type="GO" id="GO:0003755">
    <property type="term" value="F:peptidyl-prolyl cis-trans isomerase activity"/>
    <property type="evidence" value="ECO:0007669"/>
    <property type="project" value="UniProtKB-KW"/>
</dbReference>
<keyword evidence="15" id="KW-1185">Reference proteome</keyword>
<dbReference type="InterPro" id="IPR000297">
    <property type="entry name" value="PPIase_PpiC"/>
</dbReference>
<evidence type="ECO:0000256" key="11">
    <source>
        <dbReference type="PROSITE-ProRule" id="PRU00278"/>
    </source>
</evidence>
<dbReference type="AlphaFoldDB" id="A0A941F1B2"/>
<evidence type="ECO:0000313" key="14">
    <source>
        <dbReference type="EMBL" id="MBR8534229.1"/>
    </source>
</evidence>
<evidence type="ECO:0000256" key="6">
    <source>
        <dbReference type="ARBA" id="ARBA00023136"/>
    </source>
</evidence>
<evidence type="ECO:0000256" key="9">
    <source>
        <dbReference type="ARBA" id="ARBA00040743"/>
    </source>
</evidence>
<dbReference type="Gene3D" id="3.10.50.40">
    <property type="match status" value="2"/>
</dbReference>
<dbReference type="PANTHER" id="PTHR47529:SF1">
    <property type="entry name" value="PERIPLASMIC CHAPERONE PPID"/>
    <property type="match status" value="1"/>
</dbReference>
<dbReference type="PANTHER" id="PTHR47529">
    <property type="entry name" value="PEPTIDYL-PROLYL CIS-TRANS ISOMERASE D"/>
    <property type="match status" value="1"/>
</dbReference>
<keyword evidence="4 12" id="KW-0812">Transmembrane</keyword>
<comment type="subcellular location">
    <subcellularLocation>
        <location evidence="1">Cell inner membrane</location>
        <topology evidence="1">Single-pass type II membrane protein</topology>
        <orientation evidence="1">Periplasmic side</orientation>
    </subcellularLocation>
</comment>
<dbReference type="PROSITE" id="PS50198">
    <property type="entry name" value="PPIC_PPIASE_2"/>
    <property type="match status" value="2"/>
</dbReference>
<evidence type="ECO:0000256" key="1">
    <source>
        <dbReference type="ARBA" id="ARBA00004382"/>
    </source>
</evidence>
<sequence>MATLERIRNKSGLLIIVIAIGLLAFLLGDLMSSGDSIFRRRNMQIAEINGTSVSYPEYQNYVTELEDYYKLNSRSSALDENTSYQIREQAWNQMVQDIIMNEKYEDLGIAVTADEIFEMATGKNVHPQIRQMFTNPQTGVFDRAQVINFLQQKNLDPNANFYWLFLEKQIKKERLFAKYRELIKKGMYITTAQAKAEAEAKENKVDFDFVVKRYSAVPDSAVTVSESDVKNYYDAHKENYKQEATREVAYVSFDVVPSDEDRQMAEAWIENSKVEFANPQTDAIQYVNMNSESNYIPRNLKFEQLSSTLQGFVQGASENEVYGPYLENETYKLSRIVAIKQMPDSVKARHILVNDPALADSLFALVKGGANFAEIARANSADQGSAINGGDLGWFAEGTMVKPFNDACFENPKGSIVKVETQFGIHIINVQDKGKPVTKYNIATLERNITYSSKTNQQVYAQAAKFASMNNTFEKFDEAITADNLVKRYGRSIKANDRTVNNMEHSREMVRWAFEADMNEMSPIFEFGDSYIIAFVTGAKEEGYQSVAAVKSSIERRLRNDKKAEVLIAELNSKKQGNDIAALASAIDSEVMTASQIDFGAFQVPGAGVEPALVALATSSKVGEVSAPVAGNNGVYAVKVSNVTNNTVDLEAEKAQLSQSVGFKVDYQATEAIRSKAVIADERSKFF</sequence>
<evidence type="ECO:0000256" key="3">
    <source>
        <dbReference type="ARBA" id="ARBA00022519"/>
    </source>
</evidence>
<evidence type="ECO:0000256" key="12">
    <source>
        <dbReference type="SAM" id="Phobius"/>
    </source>
</evidence>
<accession>A0A941F1B2</accession>
<feature type="domain" description="PpiC" evidence="13">
    <location>
        <begin position="343"/>
        <end position="432"/>
    </location>
</feature>
<dbReference type="SUPFAM" id="SSF54534">
    <property type="entry name" value="FKBP-like"/>
    <property type="match status" value="1"/>
</dbReference>
<evidence type="ECO:0000313" key="15">
    <source>
        <dbReference type="Proteomes" id="UP000679220"/>
    </source>
</evidence>
<evidence type="ECO:0000256" key="4">
    <source>
        <dbReference type="ARBA" id="ARBA00022692"/>
    </source>
</evidence>
<protein>
    <recommendedName>
        <fullName evidence="9">Periplasmic chaperone PpiD</fullName>
    </recommendedName>
    <alternativeName>
        <fullName evidence="10">Periplasmic folding chaperone</fullName>
    </alternativeName>
</protein>
<feature type="domain" description="PpiC" evidence="13">
    <location>
        <begin position="550"/>
        <end position="642"/>
    </location>
</feature>
<keyword evidence="5 12" id="KW-1133">Transmembrane helix</keyword>
<keyword evidence="6 12" id="KW-0472">Membrane</keyword>
<reference evidence="14" key="1">
    <citation type="journal article" date="2018" name="Int. J. Syst. Evol. Microbiol.">
        <title>Carboxylicivirga sediminis sp. nov., isolated from coastal sediment.</title>
        <authorList>
            <person name="Wang F.Q."/>
            <person name="Ren L.H."/>
            <person name="Zou R.J."/>
            <person name="Sun Y.Z."/>
            <person name="Liu X.J."/>
            <person name="Jiang F."/>
            <person name="Liu L.J."/>
        </authorList>
    </citation>
    <scope>NUCLEOTIDE SEQUENCE</scope>
    <source>
        <strain evidence="14">JR1</strain>
    </source>
</reference>
<evidence type="ECO:0000256" key="5">
    <source>
        <dbReference type="ARBA" id="ARBA00022989"/>
    </source>
</evidence>
<name>A0A941F1B2_9BACT</name>
<organism evidence="14 15">
    <name type="scientific">Carboxylicivirga sediminis</name>
    <dbReference type="NCBI Taxonomy" id="2006564"/>
    <lineage>
        <taxon>Bacteria</taxon>
        <taxon>Pseudomonadati</taxon>
        <taxon>Bacteroidota</taxon>
        <taxon>Bacteroidia</taxon>
        <taxon>Marinilabiliales</taxon>
        <taxon>Marinilabiliaceae</taxon>
        <taxon>Carboxylicivirga</taxon>
    </lineage>
</organism>
<keyword evidence="11" id="KW-0413">Isomerase</keyword>
<gene>
    <name evidence="14" type="ORF">KDU71_01540</name>
</gene>
<keyword evidence="11" id="KW-0697">Rotamase</keyword>
<dbReference type="GO" id="GO:0005886">
    <property type="term" value="C:plasma membrane"/>
    <property type="evidence" value="ECO:0007669"/>
    <property type="project" value="UniProtKB-SubCell"/>
</dbReference>
<keyword evidence="2" id="KW-1003">Cell membrane</keyword>
<evidence type="ECO:0000256" key="10">
    <source>
        <dbReference type="ARBA" id="ARBA00042775"/>
    </source>
</evidence>
<dbReference type="Proteomes" id="UP000679220">
    <property type="component" value="Unassembled WGS sequence"/>
</dbReference>
<dbReference type="SUPFAM" id="SSF109998">
    <property type="entry name" value="Triger factor/SurA peptide-binding domain-like"/>
    <property type="match status" value="1"/>
</dbReference>
<dbReference type="RefSeq" id="WP_212188130.1">
    <property type="nucleotide sequence ID" value="NZ_JAGTAR010000001.1"/>
</dbReference>
<evidence type="ECO:0000256" key="7">
    <source>
        <dbReference type="ARBA" id="ARBA00023186"/>
    </source>
</evidence>
<evidence type="ECO:0000256" key="2">
    <source>
        <dbReference type="ARBA" id="ARBA00022475"/>
    </source>
</evidence>
<reference evidence="14" key="2">
    <citation type="submission" date="2021-04" db="EMBL/GenBank/DDBJ databases">
        <authorList>
            <person name="Zhang T."/>
            <person name="Zhang Y."/>
            <person name="Lu D."/>
            <person name="Zuo D."/>
            <person name="Du Z."/>
        </authorList>
    </citation>
    <scope>NUCLEOTIDE SEQUENCE</scope>
    <source>
        <strain evidence="14">JR1</strain>
    </source>
</reference>
<comment type="caution">
    <text evidence="14">The sequence shown here is derived from an EMBL/GenBank/DDBJ whole genome shotgun (WGS) entry which is preliminary data.</text>
</comment>
<dbReference type="Pfam" id="PF13623">
    <property type="entry name" value="SurA_N_2"/>
    <property type="match status" value="1"/>
</dbReference>
<dbReference type="EMBL" id="JAGTAR010000001">
    <property type="protein sequence ID" value="MBR8534229.1"/>
    <property type="molecule type" value="Genomic_DNA"/>
</dbReference>
<evidence type="ECO:0000259" key="13">
    <source>
        <dbReference type="PROSITE" id="PS50198"/>
    </source>
</evidence>
<evidence type="ECO:0000256" key="8">
    <source>
        <dbReference type="ARBA" id="ARBA00038408"/>
    </source>
</evidence>
<dbReference type="InterPro" id="IPR046357">
    <property type="entry name" value="PPIase_dom_sf"/>
</dbReference>
<dbReference type="InterPro" id="IPR027304">
    <property type="entry name" value="Trigger_fact/SurA_dom_sf"/>
</dbReference>
<feature type="transmembrane region" description="Helical" evidence="12">
    <location>
        <begin position="12"/>
        <end position="31"/>
    </location>
</feature>
<keyword evidence="7" id="KW-0143">Chaperone</keyword>
<comment type="similarity">
    <text evidence="8">Belongs to the PpiD chaperone family.</text>
</comment>
<proteinExistence type="inferred from homology"/>
<dbReference type="Pfam" id="PF13616">
    <property type="entry name" value="Rotamase_3"/>
    <property type="match status" value="1"/>
</dbReference>
<dbReference type="InterPro" id="IPR052029">
    <property type="entry name" value="PpiD_chaperone"/>
</dbReference>